<feature type="compositionally biased region" description="Low complexity" evidence="2">
    <location>
        <begin position="10"/>
        <end position="20"/>
    </location>
</feature>
<proteinExistence type="predicted"/>
<keyword evidence="5" id="KW-1185">Reference proteome</keyword>
<feature type="domain" description="C2H2-type" evidence="3">
    <location>
        <begin position="32"/>
        <end position="59"/>
    </location>
</feature>
<organism evidence="4 5">
    <name type="scientific">Mucuna pruriens</name>
    <name type="common">Velvet bean</name>
    <name type="synonym">Dolichos pruriens</name>
    <dbReference type="NCBI Taxonomy" id="157652"/>
    <lineage>
        <taxon>Eukaryota</taxon>
        <taxon>Viridiplantae</taxon>
        <taxon>Streptophyta</taxon>
        <taxon>Embryophyta</taxon>
        <taxon>Tracheophyta</taxon>
        <taxon>Spermatophyta</taxon>
        <taxon>Magnoliopsida</taxon>
        <taxon>eudicotyledons</taxon>
        <taxon>Gunneridae</taxon>
        <taxon>Pentapetalae</taxon>
        <taxon>rosids</taxon>
        <taxon>fabids</taxon>
        <taxon>Fabales</taxon>
        <taxon>Fabaceae</taxon>
        <taxon>Papilionoideae</taxon>
        <taxon>50 kb inversion clade</taxon>
        <taxon>NPAAA clade</taxon>
        <taxon>indigoferoid/millettioid clade</taxon>
        <taxon>Phaseoleae</taxon>
        <taxon>Mucuna</taxon>
    </lineage>
</organism>
<feature type="non-terminal residue" evidence="4">
    <location>
        <position position="1"/>
    </location>
</feature>
<keyword evidence="1" id="KW-0479">Metal-binding</keyword>
<evidence type="ECO:0000313" key="5">
    <source>
        <dbReference type="Proteomes" id="UP000257109"/>
    </source>
</evidence>
<dbReference type="OrthoDB" id="1460138at2759"/>
<feature type="compositionally biased region" description="Basic and acidic residues" evidence="2">
    <location>
        <begin position="207"/>
        <end position="221"/>
    </location>
</feature>
<comment type="caution">
    <text evidence="4">The sequence shown here is derived from an EMBL/GenBank/DDBJ whole genome shotgun (WGS) entry which is preliminary data.</text>
</comment>
<feature type="region of interest" description="Disordered" evidence="2">
    <location>
        <begin position="205"/>
        <end position="580"/>
    </location>
</feature>
<keyword evidence="1" id="KW-0862">Zinc</keyword>
<name>A0A371IC43_MUCPR</name>
<evidence type="ECO:0000259" key="3">
    <source>
        <dbReference type="PROSITE" id="PS50157"/>
    </source>
</evidence>
<feature type="compositionally biased region" description="Basic and acidic residues" evidence="2">
    <location>
        <begin position="315"/>
        <end position="326"/>
    </location>
</feature>
<feature type="region of interest" description="Disordered" evidence="2">
    <location>
        <begin position="1"/>
        <end position="29"/>
    </location>
</feature>
<feature type="compositionally biased region" description="Acidic residues" evidence="2">
    <location>
        <begin position="369"/>
        <end position="395"/>
    </location>
</feature>
<reference evidence="4" key="1">
    <citation type="submission" date="2018-05" db="EMBL/GenBank/DDBJ databases">
        <title>Draft genome of Mucuna pruriens seed.</title>
        <authorList>
            <person name="Nnadi N.E."/>
            <person name="Vos R."/>
            <person name="Hasami M.H."/>
            <person name="Devisetty U.K."/>
            <person name="Aguiy J.C."/>
        </authorList>
    </citation>
    <scope>NUCLEOTIDE SEQUENCE [LARGE SCALE GENOMIC DNA]</scope>
    <source>
        <strain evidence="4">JCA_2017</strain>
    </source>
</reference>
<dbReference type="GO" id="GO:0008270">
    <property type="term" value="F:zinc ion binding"/>
    <property type="evidence" value="ECO:0007669"/>
    <property type="project" value="UniProtKB-KW"/>
</dbReference>
<gene>
    <name evidence="4" type="ORF">CR513_02571</name>
</gene>
<feature type="compositionally biased region" description="Basic and acidic residues" evidence="2">
    <location>
        <begin position="397"/>
        <end position="416"/>
    </location>
</feature>
<dbReference type="PROSITE" id="PS50157">
    <property type="entry name" value="ZINC_FINGER_C2H2_2"/>
    <property type="match status" value="1"/>
</dbReference>
<feature type="compositionally biased region" description="Acidic residues" evidence="2">
    <location>
        <begin position="453"/>
        <end position="520"/>
    </location>
</feature>
<sequence>MDPSRKRALGDGSSNGGDSSKVQMVPHSDKKKVCRYCKREFKCGRGLGGHIKFHSKGRKMTKFSTRMNKRSGFRSFSAPPSLSRSSQVRGGEITDLSKFLNGTGWKVQKKRGASEARGKGVVVSPYSSSDDDDDYIECDEYDSCDEDDYDSIRLRKKLRRRGIIGNAHNICWTRRMLMCKVCDQFFRTYYALLCHVSEYLPIEGDEKENGKKGAEADRVAVAEESEGDAEGGVEKKEQGKGDVVIGDNNEGFGGVEGEKRNEEKGEKVDQVVGEAAAAEKNEEDAEGVAEVGGKEVQGKEDVTMGDNNEGFGGVEGEKENGEKGEEVEQVVGEAAAAVKHEGDTEGCIEVGEKKDQGKDAVMGEKESEEKGEEVEQVVDEGDAAEEKEGDAEGGDEVGGKEEQGKEDVVMGERESEEKGEEVEQVVGKGDAEGGVEAGEKEEQGEDVVMGEKESEENGEEVEEQVVGEGAAAEEQEGDAEDSVEVGEEEEQGKEDVVMGEEVGEKEEEEKEDVVMEDNNDEGFGGVEDGMDTKEFNEEVAEMGEKSGGGGGSKDEQMSTPVAPPKMLEFDLNEMPPEEED</sequence>
<evidence type="ECO:0000313" key="4">
    <source>
        <dbReference type="EMBL" id="RDY12596.1"/>
    </source>
</evidence>
<dbReference type="EMBL" id="QJKJ01000437">
    <property type="protein sequence ID" value="RDY12596.1"/>
    <property type="molecule type" value="Genomic_DNA"/>
</dbReference>
<dbReference type="AlphaFoldDB" id="A0A371IC43"/>
<feature type="compositionally biased region" description="Basic and acidic residues" evidence="2">
    <location>
        <begin position="350"/>
        <end position="368"/>
    </location>
</feature>
<dbReference type="STRING" id="157652.A0A371IC43"/>
<evidence type="ECO:0000256" key="1">
    <source>
        <dbReference type="PROSITE-ProRule" id="PRU00042"/>
    </source>
</evidence>
<keyword evidence="1" id="KW-0863">Zinc-finger</keyword>
<dbReference type="InterPro" id="IPR013087">
    <property type="entry name" value="Znf_C2H2_type"/>
</dbReference>
<feature type="compositionally biased region" description="Basic and acidic residues" evidence="2">
    <location>
        <begin position="292"/>
        <end position="302"/>
    </location>
</feature>
<dbReference type="Proteomes" id="UP000257109">
    <property type="component" value="Unassembled WGS sequence"/>
</dbReference>
<accession>A0A371IC43</accession>
<protein>
    <recommendedName>
        <fullName evidence="3">C2H2-type domain-containing protein</fullName>
    </recommendedName>
</protein>
<feature type="compositionally biased region" description="Basic and acidic residues" evidence="2">
    <location>
        <begin position="256"/>
        <end position="269"/>
    </location>
</feature>
<evidence type="ECO:0000256" key="2">
    <source>
        <dbReference type="SAM" id="MobiDB-lite"/>
    </source>
</evidence>
<dbReference type="PROSITE" id="PS00028">
    <property type="entry name" value="ZINC_FINGER_C2H2_1"/>
    <property type="match status" value="1"/>
</dbReference>